<evidence type="ECO:0000313" key="8">
    <source>
        <dbReference type="Proteomes" id="UP000249638"/>
    </source>
</evidence>
<evidence type="ECO:0000313" key="7">
    <source>
        <dbReference type="EMBL" id="PZX28021.1"/>
    </source>
</evidence>
<evidence type="ECO:0000256" key="5">
    <source>
        <dbReference type="ARBA" id="ARBA00037941"/>
    </source>
</evidence>
<dbReference type="EMBL" id="QKZN01000005">
    <property type="protein sequence ID" value="PZX28021.1"/>
    <property type="molecule type" value="Genomic_DNA"/>
</dbReference>
<name>A0A2W7NXF3_9BURK</name>
<keyword evidence="2" id="KW-0285">Flavoprotein</keyword>
<organism evidence="7 8">
    <name type="scientific">Cupriavidus phytorum</name>
    <dbReference type="NCBI Taxonomy" id="3024399"/>
    <lineage>
        <taxon>Bacteria</taxon>
        <taxon>Pseudomonadati</taxon>
        <taxon>Pseudomonadota</taxon>
        <taxon>Betaproteobacteria</taxon>
        <taxon>Burkholderiales</taxon>
        <taxon>Burkholderiaceae</taxon>
        <taxon>Cupriavidus</taxon>
    </lineage>
</organism>
<dbReference type="InterPro" id="IPR006076">
    <property type="entry name" value="FAD-dep_OxRdtase"/>
</dbReference>
<proteinExistence type="inferred from homology"/>
<evidence type="ECO:0000256" key="1">
    <source>
        <dbReference type="ARBA" id="ARBA00001974"/>
    </source>
</evidence>
<dbReference type="PANTHER" id="PTHR43104:SF4">
    <property type="entry name" value="L-2-HYDROXYGLUTARATE DEHYDROGENASE, MITOCHONDRIAL"/>
    <property type="match status" value="1"/>
</dbReference>
<dbReference type="SUPFAM" id="SSF51905">
    <property type="entry name" value="FAD/NAD(P)-binding domain"/>
    <property type="match status" value="1"/>
</dbReference>
<feature type="domain" description="FAD dependent oxidoreductase" evidence="6">
    <location>
        <begin position="5"/>
        <end position="364"/>
    </location>
</feature>
<comment type="cofactor">
    <cofactor evidence="1">
        <name>FAD</name>
        <dbReference type="ChEBI" id="CHEBI:57692"/>
    </cofactor>
</comment>
<dbReference type="AlphaFoldDB" id="A0A2W7NXF3"/>
<evidence type="ECO:0000259" key="6">
    <source>
        <dbReference type="Pfam" id="PF01266"/>
    </source>
</evidence>
<comment type="caution">
    <text evidence="7">The sequence shown here is derived from an EMBL/GenBank/DDBJ whole genome shotgun (WGS) entry which is preliminary data.</text>
</comment>
<dbReference type="Pfam" id="PF01266">
    <property type="entry name" value="DAO"/>
    <property type="match status" value="1"/>
</dbReference>
<comment type="similarity">
    <text evidence="5">Belongs to the L2HGDH family.</text>
</comment>
<gene>
    <name evidence="7" type="ORF">C7416_105250</name>
</gene>
<sequence>METVDCVVIGAGVVGLAIARALALQGREVIILEAENAFGTITSARNSEVIHAGIYYPAGSLKAQLCVRGKAMLYDYCASRHVAHQRCGKLIVATSAAQVATLEGIRARAAANGVDDLRLIDRAEAQALEPQLQCEAALLSPSTGIVDSHGLMTALLGDAENAGAMLAVQSPVLGGAVTADGIRLEIGAEDGSTTTLLARTVVNSAGLTAPELARRIDGMPEAHIPPQYYAKGCYFTLAGRAPFSRLIYPVPEAAGLGVHLTIDLGGQARFGPNVRWIDEIEYGVDAADADAFYDEVRRYWPGLADGALQPGYAGIRPKISGPHEAAADFRIDGPAVHGVPGLVHLFGIESPGLTSSLAIAERVCAALD</sequence>
<dbReference type="Gene3D" id="3.50.50.60">
    <property type="entry name" value="FAD/NAD(P)-binding domain"/>
    <property type="match status" value="1"/>
</dbReference>
<evidence type="ECO:0000256" key="4">
    <source>
        <dbReference type="ARBA" id="ARBA00023002"/>
    </source>
</evidence>
<dbReference type="Proteomes" id="UP000249638">
    <property type="component" value="Unassembled WGS sequence"/>
</dbReference>
<dbReference type="Gene3D" id="3.30.9.10">
    <property type="entry name" value="D-Amino Acid Oxidase, subunit A, domain 2"/>
    <property type="match status" value="1"/>
</dbReference>
<dbReference type="GO" id="GO:0047545">
    <property type="term" value="F:(S)-2-hydroxyglutarate dehydrogenase activity"/>
    <property type="evidence" value="ECO:0007669"/>
    <property type="project" value="TreeGrafter"/>
</dbReference>
<evidence type="ECO:0000256" key="3">
    <source>
        <dbReference type="ARBA" id="ARBA00022827"/>
    </source>
</evidence>
<keyword evidence="8" id="KW-1185">Reference proteome</keyword>
<evidence type="ECO:0000256" key="2">
    <source>
        <dbReference type="ARBA" id="ARBA00022630"/>
    </source>
</evidence>
<keyword evidence="3" id="KW-0274">FAD</keyword>
<keyword evidence="4" id="KW-0560">Oxidoreductase</keyword>
<dbReference type="PANTHER" id="PTHR43104">
    <property type="entry name" value="L-2-HYDROXYGLUTARATE DEHYDROGENASE, MITOCHONDRIAL"/>
    <property type="match status" value="1"/>
</dbReference>
<reference evidence="7" key="1">
    <citation type="submission" date="2018-06" db="EMBL/GenBank/DDBJ databases">
        <title>Genomic Encyclopedia of Type Strains, Phase IV (KMG-V): Genome sequencing to study the core and pangenomes of soil and plant-associated prokaryotes.</title>
        <authorList>
            <person name="Whitman W."/>
        </authorList>
    </citation>
    <scope>NUCLEOTIDE SEQUENCE [LARGE SCALE GENOMIC DNA]</scope>
    <source>
        <strain evidence="7">MLR2-44</strain>
    </source>
</reference>
<dbReference type="InterPro" id="IPR036188">
    <property type="entry name" value="FAD/NAD-bd_sf"/>
</dbReference>
<accession>A0A2W7NXF3</accession>
<protein>
    <submittedName>
        <fullName evidence="7">L-2-hydroxyglutarate oxidase LhgO</fullName>
    </submittedName>
</protein>